<dbReference type="AlphaFoldDB" id="A0A8S1FGF1"/>
<protein>
    <submittedName>
        <fullName evidence="1">Uncharacterized protein</fullName>
    </submittedName>
</protein>
<dbReference type="Proteomes" id="UP000494206">
    <property type="component" value="Unassembled WGS sequence"/>
</dbReference>
<reference evidence="1 2" key="1">
    <citation type="submission" date="2020-04" db="EMBL/GenBank/DDBJ databases">
        <authorList>
            <person name="Laetsch R D."/>
            <person name="Stevens L."/>
            <person name="Kumar S."/>
            <person name="Blaxter L. M."/>
        </authorList>
    </citation>
    <scope>NUCLEOTIDE SEQUENCE [LARGE SCALE GENOMIC DNA]</scope>
</reference>
<sequence length="129" mass="15870">MAWMEKKVPYQYRNIEKLYPRFHSNAEFRKFILQTVIDKMENARKAIPESFFARSRKLREYDEKVTILQDKGRARLPRLGEFQEYLFWVYMYVFCRKADKIMAKIAGMMDLFKEFDKRQKEIKPNEIQH</sequence>
<keyword evidence="2" id="KW-1185">Reference proteome</keyword>
<evidence type="ECO:0000313" key="1">
    <source>
        <dbReference type="EMBL" id="CAB3411597.1"/>
    </source>
</evidence>
<evidence type="ECO:0000313" key="2">
    <source>
        <dbReference type="Proteomes" id="UP000494206"/>
    </source>
</evidence>
<dbReference type="EMBL" id="CADEPM010000014">
    <property type="protein sequence ID" value="CAB3411597.1"/>
    <property type="molecule type" value="Genomic_DNA"/>
</dbReference>
<name>A0A8S1FGF1_9PELO</name>
<accession>A0A8S1FGF1</accession>
<organism evidence="1 2">
    <name type="scientific">Caenorhabditis bovis</name>
    <dbReference type="NCBI Taxonomy" id="2654633"/>
    <lineage>
        <taxon>Eukaryota</taxon>
        <taxon>Metazoa</taxon>
        <taxon>Ecdysozoa</taxon>
        <taxon>Nematoda</taxon>
        <taxon>Chromadorea</taxon>
        <taxon>Rhabditida</taxon>
        <taxon>Rhabditina</taxon>
        <taxon>Rhabditomorpha</taxon>
        <taxon>Rhabditoidea</taxon>
        <taxon>Rhabditidae</taxon>
        <taxon>Peloderinae</taxon>
        <taxon>Caenorhabditis</taxon>
    </lineage>
</organism>
<proteinExistence type="predicted"/>
<gene>
    <name evidence="1" type="ORF">CBOVIS_LOCUS12975</name>
</gene>
<comment type="caution">
    <text evidence="1">The sequence shown here is derived from an EMBL/GenBank/DDBJ whole genome shotgun (WGS) entry which is preliminary data.</text>
</comment>